<sequence length="869" mass="94437">MASGSTLSFAIPHEDWADTDFDIPEGTPLNTHSDAESDNEAEDWDMEMALGRTGGVKLSLLSMQSINIQPPISSLESPDDDDDCDDEGASTIKLSNIPTTPSQTTPQQSHPLLVDDDIENAFELPAELSRLSLRPLHHRLSKTSLEWGDRDHTSSSTSSDAYTSFGFGPSASPSSNSTAPSTAGDLETDIEDDDDEGELDGLVLPDGLFDSSNSGVRLAKILESKEKVPRDEDRPKPPHFDSEEDFEMGLIIDDDLELSPSRLPSNRVQTAEEKVVNRSKSAPPRPPVAPFRPSSRVGITKERSKSPTFPPSASMRTMRPQTLSPTSIKRPTLTRKSTFQTISTALQSMTSTSANSGPLRGQKSQCVLKPPSPRSNLIRKGSLSSLIDIAAAVAGPSTAPVQSPTSYAAATISSRARKPISQTTHRQAQAPTMRPSTPNGTPVGLRLTMPTTSSRAKIRPAISSVFGNVSKDKEDRTSPVHLPTSRPSSIASSSSLRSHTTTSIPKPAAPKVLRRPKRTRTYGDGTELDGIEDLPIDRERESQYRVVPRGSGGPRLGTNSKKSSPEKEKSTTSEKENKGTINRRGGKLIEPELKPTSTTSTLRRKDRIDLGATLRPVNDSTPQQQTRIVSRKKLPPQTPSNLPLPVTRRKPTLIRNLGGHTAPKVIGDMKWNPQTLRWEGNEHALRDFDAVTSSSTRPALITHLTGSSIGSPVGVGSLAAAGARIVGNMVFDPTRMCWISRLPPEEDEPDVFAGLDDDDEEWESKGGTIRANAQAPLEENAISRGETPSPRRPQSQAHSRAMSESGSERGARPTLHSLQDIDGKLLKKCRDAEIRHRVEMKGWRLPKSEISGPDMNALFEIRALATRQY</sequence>
<feature type="region of interest" description="Disordered" evidence="1">
    <location>
        <begin position="413"/>
        <end position="606"/>
    </location>
</feature>
<proteinExistence type="predicted"/>
<feature type="compositionally biased region" description="Acidic residues" evidence="1">
    <location>
        <begin position="186"/>
        <end position="199"/>
    </location>
</feature>
<feature type="compositionally biased region" description="Polar residues" evidence="1">
    <location>
        <begin position="413"/>
        <end position="440"/>
    </location>
</feature>
<feature type="compositionally biased region" description="Polar residues" evidence="1">
    <location>
        <begin position="319"/>
        <end position="336"/>
    </location>
</feature>
<comment type="caution">
    <text evidence="2">The sequence shown here is derived from an EMBL/GenBank/DDBJ whole genome shotgun (WGS) entry which is preliminary data.</text>
</comment>
<organism evidence="2 3">
    <name type="scientific">Clathrus columnatus</name>
    <dbReference type="NCBI Taxonomy" id="1419009"/>
    <lineage>
        <taxon>Eukaryota</taxon>
        <taxon>Fungi</taxon>
        <taxon>Dikarya</taxon>
        <taxon>Basidiomycota</taxon>
        <taxon>Agaricomycotina</taxon>
        <taxon>Agaricomycetes</taxon>
        <taxon>Phallomycetidae</taxon>
        <taxon>Phallales</taxon>
        <taxon>Clathraceae</taxon>
        <taxon>Clathrus</taxon>
    </lineage>
</organism>
<keyword evidence="3" id="KW-1185">Reference proteome</keyword>
<evidence type="ECO:0000313" key="3">
    <source>
        <dbReference type="Proteomes" id="UP001050691"/>
    </source>
</evidence>
<protein>
    <submittedName>
        <fullName evidence="2">Uncharacterized protein</fullName>
    </submittedName>
</protein>
<feature type="region of interest" description="Disordered" evidence="1">
    <location>
        <begin position="147"/>
        <end position="336"/>
    </location>
</feature>
<feature type="compositionally biased region" description="Basic and acidic residues" evidence="1">
    <location>
        <begin position="220"/>
        <end position="241"/>
    </location>
</feature>
<dbReference type="GO" id="GO:1990334">
    <property type="term" value="C:Bfa1-Bub2 complex"/>
    <property type="evidence" value="ECO:0007669"/>
    <property type="project" value="InterPro"/>
</dbReference>
<feature type="region of interest" description="Disordered" evidence="1">
    <location>
        <begin position="349"/>
        <end position="375"/>
    </location>
</feature>
<feature type="compositionally biased region" description="Polar residues" evidence="1">
    <location>
        <begin position="792"/>
        <end position="805"/>
    </location>
</feature>
<dbReference type="PANTHER" id="PTHR35140:SF1">
    <property type="entry name" value="MITOTIC CHECK POINT PROTEIN BFA1"/>
    <property type="match status" value="1"/>
</dbReference>
<feature type="region of interest" description="Disordered" evidence="1">
    <location>
        <begin position="69"/>
        <end position="114"/>
    </location>
</feature>
<feature type="compositionally biased region" description="Low complexity" evidence="1">
    <location>
        <begin position="98"/>
        <end position="109"/>
    </location>
</feature>
<dbReference type="GO" id="GO:0001100">
    <property type="term" value="P:negative regulation of exit from mitosis"/>
    <property type="evidence" value="ECO:0007669"/>
    <property type="project" value="InterPro"/>
</dbReference>
<evidence type="ECO:0000313" key="2">
    <source>
        <dbReference type="EMBL" id="GJJ13902.1"/>
    </source>
</evidence>
<gene>
    <name evidence="2" type="ORF">Clacol_008159</name>
</gene>
<feature type="compositionally biased region" description="Low complexity" evidence="1">
    <location>
        <begin position="154"/>
        <end position="185"/>
    </location>
</feature>
<name>A0AAV5AJP8_9AGAM</name>
<dbReference type="InterPro" id="IPR034586">
    <property type="entry name" value="Bfa1/Byr4"/>
</dbReference>
<feature type="compositionally biased region" description="Acidic residues" evidence="1">
    <location>
        <begin position="242"/>
        <end position="257"/>
    </location>
</feature>
<dbReference type="EMBL" id="BPWL01000009">
    <property type="protein sequence ID" value="GJJ13902.1"/>
    <property type="molecule type" value="Genomic_DNA"/>
</dbReference>
<accession>A0AAV5AJP8</accession>
<dbReference type="AlphaFoldDB" id="A0AAV5AJP8"/>
<dbReference type="GO" id="GO:0044732">
    <property type="term" value="C:mitotic spindle pole body"/>
    <property type="evidence" value="ECO:0007669"/>
    <property type="project" value="TreeGrafter"/>
</dbReference>
<feature type="region of interest" description="Disordered" evidence="1">
    <location>
        <begin position="748"/>
        <end position="818"/>
    </location>
</feature>
<feature type="compositionally biased region" description="Basic and acidic residues" evidence="1">
    <location>
        <begin position="563"/>
        <end position="578"/>
    </location>
</feature>
<dbReference type="GO" id="GO:0005096">
    <property type="term" value="F:GTPase activator activity"/>
    <property type="evidence" value="ECO:0007669"/>
    <property type="project" value="InterPro"/>
</dbReference>
<feature type="compositionally biased region" description="Low complexity" evidence="1">
    <location>
        <begin position="482"/>
        <end position="504"/>
    </location>
</feature>
<dbReference type="PANTHER" id="PTHR35140">
    <property type="entry name" value="MITOTIC CHECK POINT PROTEIN BFA1"/>
    <property type="match status" value="1"/>
</dbReference>
<feature type="compositionally biased region" description="Acidic residues" evidence="1">
    <location>
        <begin position="748"/>
        <end position="762"/>
    </location>
</feature>
<reference evidence="2" key="1">
    <citation type="submission" date="2021-10" db="EMBL/GenBank/DDBJ databases">
        <title>De novo Genome Assembly of Clathrus columnatus (Basidiomycota, Fungi) Using Illumina and Nanopore Sequence Data.</title>
        <authorList>
            <person name="Ogiso-Tanaka E."/>
            <person name="Itagaki H."/>
            <person name="Hosoya T."/>
            <person name="Hosaka K."/>
        </authorList>
    </citation>
    <scope>NUCLEOTIDE SEQUENCE</scope>
    <source>
        <strain evidence="2">MO-923</strain>
    </source>
</reference>
<feature type="region of interest" description="Disordered" evidence="1">
    <location>
        <begin position="1"/>
        <end position="42"/>
    </location>
</feature>
<evidence type="ECO:0000256" key="1">
    <source>
        <dbReference type="SAM" id="MobiDB-lite"/>
    </source>
</evidence>
<feature type="compositionally biased region" description="Acidic residues" evidence="1">
    <location>
        <begin position="77"/>
        <end position="88"/>
    </location>
</feature>
<dbReference type="Proteomes" id="UP001050691">
    <property type="component" value="Unassembled WGS sequence"/>
</dbReference>